<sequence length="422" mass="50960">MSIENQAEFFLELRGIFVNLCVDGNTQRHHHVRLIFISKNKYYDQIITNNLKELCEKDSIAFFYSYDEAQDFINNQIIRNQLPLDLIISENNIWNQKATDFYQSITKDKERTYSNFDFRFCTIPMVLIVDKDENKNAYTNYGFYDVVDNIGLDKLHLSISNFRSAVKSWRKKVLDELDNLGIKFNSGIIDYTFYFSEERKRDISTNILSENFKRFCRKLEYDWLSDNDKQIEKAIDEFIKELKKSVRFNKKKEEKKFHKLFNKYPFLIKRDNYSKHWHEPKLYYNEAEYFEPDYSLKPNFNHQTDLSILEVKLPNEAFIKKTKFHPKPYNNIIAHIFQVNDYKEYLESDEYFSTIEKVFGFVPDSIEYNILIGRLNDKTNNFSVFNKRMKQMNATHINFITYDELLDYQVKYFERTKILKII</sequence>
<keyword evidence="2" id="KW-1185">Reference proteome</keyword>
<dbReference type="Proteomes" id="UP000199031">
    <property type="component" value="Unassembled WGS sequence"/>
</dbReference>
<protein>
    <recommendedName>
        <fullName evidence="3">DUF4263 domain-containing protein</fullName>
    </recommendedName>
</protein>
<evidence type="ECO:0000313" key="2">
    <source>
        <dbReference type="Proteomes" id="UP000199031"/>
    </source>
</evidence>
<dbReference type="OrthoDB" id="1490566at2"/>
<organism evidence="1 2">
    <name type="scientific">Parafilimonas terrae</name>
    <dbReference type="NCBI Taxonomy" id="1465490"/>
    <lineage>
        <taxon>Bacteria</taxon>
        <taxon>Pseudomonadati</taxon>
        <taxon>Bacteroidota</taxon>
        <taxon>Chitinophagia</taxon>
        <taxon>Chitinophagales</taxon>
        <taxon>Chitinophagaceae</taxon>
        <taxon>Parafilimonas</taxon>
    </lineage>
</organism>
<reference evidence="1 2" key="1">
    <citation type="submission" date="2016-10" db="EMBL/GenBank/DDBJ databases">
        <authorList>
            <person name="de Groot N.N."/>
        </authorList>
    </citation>
    <scope>NUCLEOTIDE SEQUENCE [LARGE SCALE GENOMIC DNA]</scope>
    <source>
        <strain evidence="1 2">DSM 28286</strain>
    </source>
</reference>
<accession>A0A1I5Z985</accession>
<dbReference type="RefSeq" id="WP_090662895.1">
    <property type="nucleotide sequence ID" value="NZ_FOXQ01000018.1"/>
</dbReference>
<evidence type="ECO:0008006" key="3">
    <source>
        <dbReference type="Google" id="ProtNLM"/>
    </source>
</evidence>
<gene>
    <name evidence="1" type="ORF">SAMN05444277_1183</name>
</gene>
<evidence type="ECO:0000313" key="1">
    <source>
        <dbReference type="EMBL" id="SFQ53056.1"/>
    </source>
</evidence>
<name>A0A1I5Z985_9BACT</name>
<dbReference type="AlphaFoldDB" id="A0A1I5Z985"/>
<dbReference type="STRING" id="1465490.SAMN05444277_1183"/>
<proteinExistence type="predicted"/>
<dbReference type="EMBL" id="FOXQ01000018">
    <property type="protein sequence ID" value="SFQ53056.1"/>
    <property type="molecule type" value="Genomic_DNA"/>
</dbReference>